<dbReference type="SUPFAM" id="SSF51735">
    <property type="entry name" value="NAD(P)-binding Rossmann-fold domains"/>
    <property type="match status" value="1"/>
</dbReference>
<dbReference type="Pfam" id="PF01370">
    <property type="entry name" value="Epimerase"/>
    <property type="match status" value="1"/>
</dbReference>
<accession>A0A6J4VVQ7</accession>
<dbReference type="AlphaFoldDB" id="A0A6J4VVQ7"/>
<dbReference type="InterPro" id="IPR050177">
    <property type="entry name" value="Lipid_A_modif_metabolic_enz"/>
</dbReference>
<gene>
    <name evidence="3" type="ORF">AVDCRST_MAG86-4060</name>
</gene>
<reference evidence="3" key="1">
    <citation type="submission" date="2020-02" db="EMBL/GenBank/DDBJ databases">
        <authorList>
            <person name="Meier V. D."/>
        </authorList>
    </citation>
    <scope>NUCLEOTIDE SEQUENCE</scope>
    <source>
        <strain evidence="3">AVDCRST_MAG86</strain>
    </source>
</reference>
<evidence type="ECO:0000256" key="1">
    <source>
        <dbReference type="SAM" id="MobiDB-lite"/>
    </source>
</evidence>
<name>A0A6J4VVQ7_9DEIN</name>
<evidence type="ECO:0000313" key="3">
    <source>
        <dbReference type="EMBL" id="CAA9588279.1"/>
    </source>
</evidence>
<feature type="region of interest" description="Disordered" evidence="1">
    <location>
        <begin position="108"/>
        <end position="131"/>
    </location>
</feature>
<dbReference type="InterPro" id="IPR036291">
    <property type="entry name" value="NAD(P)-bd_dom_sf"/>
</dbReference>
<dbReference type="EMBL" id="CADCWP010000358">
    <property type="protein sequence ID" value="CAA9588279.1"/>
    <property type="molecule type" value="Genomic_DNA"/>
</dbReference>
<feature type="domain" description="NAD-dependent epimerase/dehydratase" evidence="2">
    <location>
        <begin position="4"/>
        <end position="221"/>
    </location>
</feature>
<dbReference type="InterPro" id="IPR001509">
    <property type="entry name" value="Epimerase_deHydtase"/>
</dbReference>
<dbReference type="Gene3D" id="3.40.50.720">
    <property type="entry name" value="NAD(P)-binding Rossmann-like Domain"/>
    <property type="match status" value="1"/>
</dbReference>
<dbReference type="PANTHER" id="PTHR43245">
    <property type="entry name" value="BIFUNCTIONAL POLYMYXIN RESISTANCE PROTEIN ARNA"/>
    <property type="match status" value="1"/>
</dbReference>
<proteinExistence type="predicted"/>
<evidence type="ECO:0000259" key="2">
    <source>
        <dbReference type="Pfam" id="PF01370"/>
    </source>
</evidence>
<protein>
    <recommendedName>
        <fullName evidence="2">NAD-dependent epimerase/dehydratase domain-containing protein</fullName>
    </recommendedName>
</protein>
<sequence>MNLLILGGTRFIGRHLTVAALEAGFEVTLFNRNRGGVRFSEVETLVGDRHGDLSALKGRTWDAVIDTSAYTPGAARRTAELLQNAVSYYTFVSTVSVYRDFAQSGMDEDAPVSTVTDEEVADVETTSRSESTGASYGRLYGPLKARCEEAVKEAFPGRALVVRPGLVVGPYDYTDRFTYWVRRVGLAGKGLGTEVLAPGKPERRVQFIDARDLAAWTLKATVAGMTGTFNATGPDYALSFGAFLETSRRALNPEAELMWVDDAFLIERSVEAGDLMPWHPVEAMPGWERFYELDTGKALKSGLTFRPLTETLRDTFAWDQTRQGDEPLKAGLTAEREAALLGAWRAESRV</sequence>
<feature type="compositionally biased region" description="Acidic residues" evidence="1">
    <location>
        <begin position="108"/>
        <end position="122"/>
    </location>
</feature>
<organism evidence="3">
    <name type="scientific">uncultured Truepera sp</name>
    <dbReference type="NCBI Taxonomy" id="543023"/>
    <lineage>
        <taxon>Bacteria</taxon>
        <taxon>Thermotogati</taxon>
        <taxon>Deinococcota</taxon>
        <taxon>Deinococci</taxon>
        <taxon>Trueperales</taxon>
        <taxon>Trueperaceae</taxon>
        <taxon>Truepera</taxon>
        <taxon>environmental samples</taxon>
    </lineage>
</organism>
<dbReference type="PANTHER" id="PTHR43245:SF13">
    <property type="entry name" value="UDP-D-APIOSE_UDP-D-XYLOSE SYNTHASE 2"/>
    <property type="match status" value="1"/>
</dbReference>